<dbReference type="Proteomes" id="UP000606991">
    <property type="component" value="Unassembled WGS sequence"/>
</dbReference>
<feature type="compositionally biased region" description="Basic and acidic residues" evidence="1">
    <location>
        <begin position="90"/>
        <end position="106"/>
    </location>
</feature>
<comment type="caution">
    <text evidence="2">The sequence shown here is derived from an EMBL/GenBank/DDBJ whole genome shotgun (WGS) entry which is preliminary data.</text>
</comment>
<evidence type="ECO:0000256" key="1">
    <source>
        <dbReference type="SAM" id="MobiDB-lite"/>
    </source>
</evidence>
<gene>
    <name evidence="2" type="ORF">JF886_08915</name>
</gene>
<evidence type="ECO:0000313" key="3">
    <source>
        <dbReference type="Proteomes" id="UP000606991"/>
    </source>
</evidence>
<feature type="region of interest" description="Disordered" evidence="1">
    <location>
        <begin position="162"/>
        <end position="215"/>
    </location>
</feature>
<feature type="non-terminal residue" evidence="2">
    <location>
        <position position="215"/>
    </location>
</feature>
<feature type="compositionally biased region" description="Low complexity" evidence="1">
    <location>
        <begin position="68"/>
        <end position="79"/>
    </location>
</feature>
<feature type="region of interest" description="Disordered" evidence="1">
    <location>
        <begin position="1"/>
        <end position="125"/>
    </location>
</feature>
<dbReference type="AlphaFoldDB" id="A0A934K0F4"/>
<feature type="compositionally biased region" description="Pro residues" evidence="1">
    <location>
        <begin position="199"/>
        <end position="215"/>
    </location>
</feature>
<organism evidence="2 3">
    <name type="scientific">Candidatus Aeolococcus gillhamiae</name>
    <dbReference type="NCBI Taxonomy" id="3127015"/>
    <lineage>
        <taxon>Bacteria</taxon>
        <taxon>Bacillati</taxon>
        <taxon>Candidatus Dormiibacterota</taxon>
        <taxon>Candidatus Dormibacteria</taxon>
        <taxon>Candidatus Aeolococcales</taxon>
        <taxon>Candidatus Aeolococcaceae</taxon>
        <taxon>Candidatus Aeolococcus</taxon>
    </lineage>
</organism>
<protein>
    <submittedName>
        <fullName evidence="2">Uncharacterized protein</fullName>
    </submittedName>
</protein>
<proteinExistence type="predicted"/>
<name>A0A934K0F4_9BACT</name>
<accession>A0A934K0F4</accession>
<feature type="compositionally biased region" description="Acidic residues" evidence="1">
    <location>
        <begin position="41"/>
        <end position="64"/>
    </location>
</feature>
<evidence type="ECO:0000313" key="2">
    <source>
        <dbReference type="EMBL" id="MBJ7594962.1"/>
    </source>
</evidence>
<reference evidence="2 3" key="1">
    <citation type="submission" date="2020-10" db="EMBL/GenBank/DDBJ databases">
        <title>Ca. Dormibacterota MAGs.</title>
        <authorList>
            <person name="Montgomery K."/>
        </authorList>
    </citation>
    <scope>NUCLEOTIDE SEQUENCE [LARGE SCALE GENOMIC DNA]</scope>
    <source>
        <strain evidence="2">SC8812_S17_18</strain>
    </source>
</reference>
<sequence>MPARTPDDKDETTPAAEAEPERAAAEEEVDPEVVDSVAEVDVVEDVEVVVDEEEDDDDDDDDGDGEKVAVVAPVAVVRPTPRPQPGRPPSAKEEPPPPFDIGERVRLTSNIRPRTGTPIGDYPVGSLGRVETVLSQTAIVRFDRAADIKEVVAFSCLETAEGVIGRGDGPPVPPAPPVPVRRTTGSTASHPVAVLRGVPRPPAPRELPPPAPARL</sequence>
<dbReference type="EMBL" id="JAEKNS010000094">
    <property type="protein sequence ID" value="MBJ7594962.1"/>
    <property type="molecule type" value="Genomic_DNA"/>
</dbReference>
<feature type="compositionally biased region" description="Pro residues" evidence="1">
    <location>
        <begin position="170"/>
        <end position="179"/>
    </location>
</feature>